<accession>A0ABY5URA8</accession>
<evidence type="ECO:0000313" key="2">
    <source>
        <dbReference type="Proteomes" id="UP001057860"/>
    </source>
</evidence>
<reference evidence="1" key="1">
    <citation type="submission" date="2022-08" db="EMBL/GenBank/DDBJ databases">
        <authorList>
            <person name="Bogun A."/>
            <person name="Kislichkina A."/>
            <person name="Solomentsev V."/>
            <person name="Skryabin Y."/>
            <person name="Sizova A."/>
            <person name="Platonov M."/>
            <person name="Dentovskaya S."/>
        </authorList>
    </citation>
    <scope>NUCLEOTIDE SEQUENCE</scope>
    <source>
        <strain evidence="1">SCPM-O-B-7604</strain>
    </source>
</reference>
<gene>
    <name evidence="1" type="ORF">N0H69_03990</name>
</gene>
<evidence type="ECO:0000313" key="1">
    <source>
        <dbReference type="EMBL" id="UWM46016.1"/>
    </source>
</evidence>
<organism evidence="1 2">
    <name type="scientific">Yersinia alsatica</name>
    <dbReference type="NCBI Taxonomy" id="2890317"/>
    <lineage>
        <taxon>Bacteria</taxon>
        <taxon>Pseudomonadati</taxon>
        <taxon>Pseudomonadota</taxon>
        <taxon>Gammaproteobacteria</taxon>
        <taxon>Enterobacterales</taxon>
        <taxon>Yersiniaceae</taxon>
        <taxon>Yersinia</taxon>
    </lineage>
</organism>
<dbReference type="RefSeq" id="WP_050150286.1">
    <property type="nucleotide sequence ID" value="NZ_CP104006.1"/>
</dbReference>
<sequence length="126" mass="14544">MEIQREIISDNYGLSKKDEFLINEYIKIHPESINDMDSSKLNELAQYLNRITTNNTKSNYIELISQSSEYQYLSIRNQDVIELDSNVLRLAEYMSGTHDKVLVSAQYAMLPDQMVAPLVTLSHQIV</sequence>
<dbReference type="Proteomes" id="UP001057860">
    <property type="component" value="Chromosome"/>
</dbReference>
<dbReference type="GeneID" id="75139131"/>
<protein>
    <submittedName>
        <fullName evidence="1">Uncharacterized protein</fullName>
    </submittedName>
</protein>
<dbReference type="EMBL" id="CP104006">
    <property type="protein sequence ID" value="UWM46016.1"/>
    <property type="molecule type" value="Genomic_DNA"/>
</dbReference>
<keyword evidence="2" id="KW-1185">Reference proteome</keyword>
<name>A0ABY5URA8_9GAMM</name>
<proteinExistence type="predicted"/>